<gene>
    <name evidence="8" type="ORF">SH1V18_29900</name>
</gene>
<dbReference type="EMBL" id="BRLB01000010">
    <property type="protein sequence ID" value="GKX30510.1"/>
    <property type="molecule type" value="Genomic_DNA"/>
</dbReference>
<keyword evidence="6" id="KW-0732">Signal</keyword>
<dbReference type="PANTHER" id="PTHR10357:SF179">
    <property type="entry name" value="NEUTRAL AND BASIC AMINO ACID TRANSPORT PROTEIN RBAT"/>
    <property type="match status" value="1"/>
</dbReference>
<dbReference type="EC" id="3.2.1.1" evidence="5"/>
<evidence type="ECO:0000313" key="8">
    <source>
        <dbReference type="EMBL" id="GKX30510.1"/>
    </source>
</evidence>
<evidence type="ECO:0000313" key="9">
    <source>
        <dbReference type="Proteomes" id="UP001144256"/>
    </source>
</evidence>
<dbReference type="SMART" id="SM00642">
    <property type="entry name" value="Aamy"/>
    <property type="match status" value="1"/>
</dbReference>
<dbReference type="InterPro" id="IPR017853">
    <property type="entry name" value="GH"/>
</dbReference>
<dbReference type="RefSeq" id="WP_281816757.1">
    <property type="nucleotide sequence ID" value="NZ_BRLB01000010.1"/>
</dbReference>
<evidence type="ECO:0000259" key="7">
    <source>
        <dbReference type="SMART" id="SM00642"/>
    </source>
</evidence>
<proteinExistence type="inferred from homology"/>
<dbReference type="Gene3D" id="2.60.40.1180">
    <property type="entry name" value="Golgi alpha-mannosidase II"/>
    <property type="match status" value="1"/>
</dbReference>
<comment type="similarity">
    <text evidence="1 4">Belongs to the glycosyl hydrolase 13 family.</text>
</comment>
<dbReference type="Pfam" id="PF23915">
    <property type="entry name" value="SusG_C"/>
    <property type="match status" value="1"/>
</dbReference>
<dbReference type="PROSITE" id="PS51257">
    <property type="entry name" value="PROKAR_LIPOPROTEIN"/>
    <property type="match status" value="1"/>
</dbReference>
<dbReference type="SUPFAM" id="SSF51445">
    <property type="entry name" value="(Trans)glycosidases"/>
    <property type="match status" value="1"/>
</dbReference>
<dbReference type="GO" id="GO:0004556">
    <property type="term" value="F:alpha-amylase activity"/>
    <property type="evidence" value="ECO:0007669"/>
    <property type="project" value="UniProtKB-UniRule"/>
</dbReference>
<dbReference type="PANTHER" id="PTHR10357">
    <property type="entry name" value="ALPHA-AMYLASE FAMILY MEMBER"/>
    <property type="match status" value="1"/>
</dbReference>
<feature type="chain" id="PRO_5040849861" description="Alpha-amylase" evidence="6">
    <location>
        <begin position="22"/>
        <end position="528"/>
    </location>
</feature>
<keyword evidence="2 5" id="KW-0378">Hydrolase</keyword>
<dbReference type="GO" id="GO:0009313">
    <property type="term" value="P:oligosaccharide catabolic process"/>
    <property type="evidence" value="ECO:0007669"/>
    <property type="project" value="TreeGrafter"/>
</dbReference>
<keyword evidence="5" id="KW-0119">Carbohydrate metabolism</keyword>
<dbReference type="InterPro" id="IPR045857">
    <property type="entry name" value="O16G_dom_2"/>
</dbReference>
<evidence type="ECO:0000256" key="3">
    <source>
        <dbReference type="ARBA" id="ARBA00023295"/>
    </source>
</evidence>
<keyword evidence="9" id="KW-1185">Reference proteome</keyword>
<comment type="caution">
    <text evidence="8">The sequence shown here is derived from an EMBL/GenBank/DDBJ whole genome shotgun (WGS) entry which is preliminary data.</text>
</comment>
<dbReference type="AlphaFoldDB" id="A0A9W6DFE8"/>
<keyword evidence="3 5" id="KW-0326">Glycosidase</keyword>
<dbReference type="Proteomes" id="UP001144256">
    <property type="component" value="Unassembled WGS sequence"/>
</dbReference>
<organism evidence="8 9">
    <name type="scientific">Vallitalea longa</name>
    <dbReference type="NCBI Taxonomy" id="2936439"/>
    <lineage>
        <taxon>Bacteria</taxon>
        <taxon>Bacillati</taxon>
        <taxon>Bacillota</taxon>
        <taxon>Clostridia</taxon>
        <taxon>Lachnospirales</taxon>
        <taxon>Vallitaleaceae</taxon>
        <taxon>Vallitalea</taxon>
    </lineage>
</organism>
<dbReference type="InterPro" id="IPR006047">
    <property type="entry name" value="GH13_cat_dom"/>
</dbReference>
<reference evidence="8" key="1">
    <citation type="submission" date="2022-06" db="EMBL/GenBank/DDBJ databases">
        <title>Vallitalea longa sp. nov., an anaerobic bacterium isolated from marine sediment.</title>
        <authorList>
            <person name="Hirano S."/>
            <person name="Terahara T."/>
            <person name="Mori K."/>
            <person name="Hamada M."/>
            <person name="Matsumoto R."/>
            <person name="Kobayashi T."/>
        </authorList>
    </citation>
    <scope>NUCLEOTIDE SEQUENCE</scope>
    <source>
        <strain evidence="8">SH18-1</strain>
    </source>
</reference>
<dbReference type="InterPro" id="IPR006046">
    <property type="entry name" value="Alpha_amylase"/>
</dbReference>
<sequence length="528" mass="61442">MYKKLVIVIIVLFMFSGCTSAKDGLSKNDREGIWYEIFVRSFADSNGDGVGDIKGLVDKLDYLNDNDPSTDDDLGIDGIWLMPINPSPSYHGYDITDYYEINTDYGTLDDFELLIEQAHKRGIKVIMDLVVNHSSKDHPWFKEAISDENSDYRDYYDIVSKDSEGYNFNKQVWGHKVWNKIGSNYYYAIFWNGMPDLNYNSEALREEVIDIAKFWLEKGVDGFRIDAVPHIFGSGELPRNESHDDKIQDWWNEFDTSLRNIYPDYYLVGEVWEPINTRASYAKYFDTTFNFDLSGNSILGMVKNEIDINGKNNEFNNQLEKIYTKINEYSDNFIDAPFLSNHDMQRSMDYLNGDLSDMKLAASIYMTLPGNPFIYYGEEIGMKGNKPDENIREPFIWGDNDNYQTSWEPLSSNENTPNVVEQDKETDSLLNYYRTIIRVRQNNRALMSGEFRGIETHNQKVVAYERNYQDESLVVVHNLSSEDIEIYKKELEKKFKLDEVIFSNPQEPIIKDNIIRLSGKSTTIFRVK</sequence>
<name>A0A9W6DFE8_9FIRM</name>
<dbReference type="SUPFAM" id="SSF51011">
    <property type="entry name" value="Glycosyl hydrolase domain"/>
    <property type="match status" value="1"/>
</dbReference>
<dbReference type="CDD" id="cd11316">
    <property type="entry name" value="AmyAc_bac2_AmyA"/>
    <property type="match status" value="1"/>
</dbReference>
<evidence type="ECO:0000256" key="2">
    <source>
        <dbReference type="ARBA" id="ARBA00022801"/>
    </source>
</evidence>
<comment type="catalytic activity">
    <reaction evidence="5">
        <text>Endohydrolysis of (1-&gt;4)-alpha-D-glucosidic linkages in polysaccharides containing three or more (1-&gt;4)-alpha-linked D-glucose units.</text>
        <dbReference type="EC" id="3.2.1.1"/>
    </reaction>
</comment>
<evidence type="ECO:0000256" key="4">
    <source>
        <dbReference type="RuleBase" id="RU003615"/>
    </source>
</evidence>
<feature type="domain" description="Glycosyl hydrolase family 13 catalytic" evidence="7">
    <location>
        <begin position="36"/>
        <end position="440"/>
    </location>
</feature>
<dbReference type="Pfam" id="PF00128">
    <property type="entry name" value="Alpha-amylase"/>
    <property type="match status" value="1"/>
</dbReference>
<dbReference type="PRINTS" id="PR00110">
    <property type="entry name" value="ALPHAAMYLASE"/>
</dbReference>
<evidence type="ECO:0000256" key="5">
    <source>
        <dbReference type="RuleBase" id="RU361134"/>
    </source>
</evidence>
<dbReference type="Gene3D" id="3.90.400.10">
    <property type="entry name" value="Oligo-1,6-glucosidase, Domain 2"/>
    <property type="match status" value="1"/>
</dbReference>
<evidence type="ECO:0000256" key="1">
    <source>
        <dbReference type="ARBA" id="ARBA00008061"/>
    </source>
</evidence>
<protein>
    <recommendedName>
        <fullName evidence="5">Alpha-amylase</fullName>
        <ecNumber evidence="5">3.2.1.1</ecNumber>
    </recommendedName>
</protein>
<feature type="signal peptide" evidence="6">
    <location>
        <begin position="1"/>
        <end position="21"/>
    </location>
</feature>
<dbReference type="InterPro" id="IPR013780">
    <property type="entry name" value="Glyco_hydro_b"/>
</dbReference>
<accession>A0A9W6DFE8</accession>
<evidence type="ECO:0000256" key="6">
    <source>
        <dbReference type="SAM" id="SignalP"/>
    </source>
</evidence>
<dbReference type="Gene3D" id="3.20.20.80">
    <property type="entry name" value="Glycosidases"/>
    <property type="match status" value="1"/>
</dbReference>
<dbReference type="InterPro" id="IPR056300">
    <property type="entry name" value="SusG-like_C"/>
</dbReference>
<dbReference type="GO" id="GO:0043169">
    <property type="term" value="F:cation binding"/>
    <property type="evidence" value="ECO:0007669"/>
    <property type="project" value="InterPro"/>
</dbReference>